<protein>
    <submittedName>
        <fullName evidence="1">Uncharacterized protein</fullName>
    </submittedName>
</protein>
<name>A0ACD5ZGX5_AVESA</name>
<proteinExistence type="predicted"/>
<dbReference type="Proteomes" id="UP001732700">
    <property type="component" value="Chromosome 6D"/>
</dbReference>
<accession>A0ACD5ZGX5</accession>
<keyword evidence="2" id="KW-1185">Reference proteome</keyword>
<reference evidence="1" key="2">
    <citation type="submission" date="2025-09" db="UniProtKB">
        <authorList>
            <consortium name="EnsemblPlants"/>
        </authorList>
    </citation>
    <scope>IDENTIFICATION</scope>
</reference>
<evidence type="ECO:0000313" key="1">
    <source>
        <dbReference type="EnsemblPlants" id="AVESA.00010b.r2.6DG1153730.1.CDS"/>
    </source>
</evidence>
<dbReference type="EnsemblPlants" id="AVESA.00010b.r2.6DG1153730.1">
    <property type="protein sequence ID" value="AVESA.00010b.r2.6DG1153730.1.CDS"/>
    <property type="gene ID" value="AVESA.00010b.r2.6DG1153730"/>
</dbReference>
<organism evidence="1 2">
    <name type="scientific">Avena sativa</name>
    <name type="common">Oat</name>
    <dbReference type="NCBI Taxonomy" id="4498"/>
    <lineage>
        <taxon>Eukaryota</taxon>
        <taxon>Viridiplantae</taxon>
        <taxon>Streptophyta</taxon>
        <taxon>Embryophyta</taxon>
        <taxon>Tracheophyta</taxon>
        <taxon>Spermatophyta</taxon>
        <taxon>Magnoliopsida</taxon>
        <taxon>Liliopsida</taxon>
        <taxon>Poales</taxon>
        <taxon>Poaceae</taxon>
        <taxon>BOP clade</taxon>
        <taxon>Pooideae</taxon>
        <taxon>Poodae</taxon>
        <taxon>Poeae</taxon>
        <taxon>Poeae Chloroplast Group 1 (Aveneae type)</taxon>
        <taxon>Aveninae</taxon>
        <taxon>Avena</taxon>
    </lineage>
</organism>
<evidence type="ECO:0000313" key="2">
    <source>
        <dbReference type="Proteomes" id="UP001732700"/>
    </source>
</evidence>
<sequence length="237" mass="25667">MLALTNTSMGRRSVACLRLLVGLAAAAGVLQVGGQRAPSIAGFLTIDCGLPEQSSYVDPITKIPVVSDAGFVDAGSNHNTSAEYMKPAPELGRGYHNVRSFPDTERSCYTLPSLVPGSKYLLRALFRYGNYDGLQKLPAFDLYLGVNLWRTVNISEAERAVMAEVTAVIPDDSVQVCLVNTGSGTPFISSLALRPLENTLYPQVNATQGLNLIDRFSMGGTSYYPIKYVYYTDGCIY</sequence>
<reference evidence="1" key="1">
    <citation type="submission" date="2021-05" db="EMBL/GenBank/DDBJ databases">
        <authorList>
            <person name="Scholz U."/>
            <person name="Mascher M."/>
            <person name="Fiebig A."/>
        </authorList>
    </citation>
    <scope>NUCLEOTIDE SEQUENCE [LARGE SCALE GENOMIC DNA]</scope>
</reference>